<feature type="domain" description="Cell morphogenesis protein N-terminal" evidence="2">
    <location>
        <begin position="234"/>
        <end position="802"/>
    </location>
</feature>
<dbReference type="Proteomes" id="UP000265703">
    <property type="component" value="Unassembled WGS sequence"/>
</dbReference>
<dbReference type="EMBL" id="QKYT01000073">
    <property type="protein sequence ID" value="RIA94796.1"/>
    <property type="molecule type" value="Genomic_DNA"/>
</dbReference>
<proteinExistence type="predicted"/>
<dbReference type="InterPro" id="IPR016024">
    <property type="entry name" value="ARM-type_fold"/>
</dbReference>
<dbReference type="GO" id="GO:0005938">
    <property type="term" value="C:cell cortex"/>
    <property type="evidence" value="ECO:0007669"/>
    <property type="project" value="TreeGrafter"/>
</dbReference>
<feature type="domain" description="Cell morphogenesis protein C-terminal" evidence="3">
    <location>
        <begin position="1927"/>
        <end position="2179"/>
    </location>
</feature>
<name>A0A397TCV9_9GLOM</name>
<dbReference type="InterPro" id="IPR025614">
    <property type="entry name" value="Cell_morpho_N"/>
</dbReference>
<keyword evidence="6" id="KW-1185">Reference proteome</keyword>
<comment type="caution">
    <text evidence="5">The sequence shown here is derived from an EMBL/GenBank/DDBJ whole genome shotgun (WGS) entry which is preliminary data.</text>
</comment>
<dbReference type="OrthoDB" id="6287725at2759"/>
<feature type="compositionally biased region" description="Acidic residues" evidence="1">
    <location>
        <begin position="2393"/>
        <end position="2404"/>
    </location>
</feature>
<dbReference type="InterPro" id="IPR025481">
    <property type="entry name" value="Cell_Morphogen_C"/>
</dbReference>
<evidence type="ECO:0000256" key="1">
    <source>
        <dbReference type="SAM" id="MobiDB-lite"/>
    </source>
</evidence>
<sequence length="2438" mass="278711">MGVHPYSAMLNSSQALAANDTSAAETSTGLSYPVVFSPEENTGSLNNIVFSPTTGPPSASETGTSVLSPYSSQFNSNGLGYYPINVATSSDHGTPNHTTVPSCPTVDNTTTSNRTSLPLEPKTPAEYALSILFRQFAKVAEKKLFIIMNHNVDHEPEFAVHLGPGVDQAFDKLLNSLGYIARHKPKPVIDAVLYWRRERQDSKQDIPDAPSHKRNLSDTALINRNKEIENILLERKRQATLYIVSRTLIEIVKQIQPETLRDDVGKQMEDLVFKLVLETKPEEIQRSRHIYAVYELFAELIGGLSKIRFVSVSDRFIAKLESYMKLPPHAIKEHETKVELLIKGMHHLQLKIYPSEALEETAEFLQSLAGFLKSAHGVRIKHAYAELFVRLLMPIAGIAESEVNVPAWVKAVEMIYPKAWKMTFKPRHLRVAYPLFTTLLCVSQRDYFLTRLNECLSSCYARFKDKSLRQMAMGCVIRLLWTYLYRCYEGTTSTYKRLEEIIKVIFPSGRRSIVPSETNLDLFVQFVQFIGMKHYEFCMKNLIFVLMNSDILTSSKISIDYIMTDRMRIGIRSFMLLLSNIQSSESKPAFPSNTDLISLKNFTGVKFTSEVLPDEIFNRVGLKEHFDKFCEIAHKIAIILDSHFGFTPVLDDKPQTSRTAFPPSSLATVVSAVSSVSESASTTSYSSMSVPLSKEKPYLTLLKDYVDSLPRLLPNRTANYRLVEMLCKYTVHLDSDLAVSSALALRRIAYQCGAAIVVMAFSRIVYRIDDKYTDILTGEHPGNGTKYGGVLRLYLDLLRIWLMQLQQNNPNEIPDRSNSTTTSPKVSNDVEDPSIWTIIEEAEANGLFFLCSTSCLIRKYAINILHLVADLEREFDERNDKKHSKRVRRNTSASSESKVSGISGVDDDGRTICDKNLDKHGLINSASIKLFYSATKENDQLYSRVIHVLTRGGGDLITFDTDLQNSLSIIEHVLLQKHQQEGKRDILLRLIESDDANENRIWSRCFPNFMKICFEYFPVTVALCRNNVCTRLLQMQNSIINAADAPARIPTTSLSMPKFHYPKMPVAATDDIIEQWKFYLLVACSTMTDNYVDRIWTNGRSRSEPSSERTMSARSLFKMVLPFLASESKISNAVVTSLGNINENVYKVLLEDMQPYFKQVCEEYKSRTSKQYSNVHKKARKNDKLRSELAHVYQLTAHFLVKEEYIRDTTILKWIMDFVNETHLFLKDPEVTSDWWEWNKLRMYFCGVVEKLYDGISSANVDSEIISPFNRTSLYLMIEDWCGHGKRGSQHKASEAKMINMFMDQYKDSEDRRPMTTVEGERKSLEFAALNAMASLCKGPLVMNDKNSPKKSQSPLLDANSVFAWIQSVFENLQDKLHPIARKALEGLLISNSSVPQFLEIAIRHCYSGKPTLKSTQGYFLAVAEIFFRENEYPCERACKIMALALFKIGDAELEVRQTALRLLKIIEKRFFGETCSDEFEVCITSQLSSIYKQAQIQLSARLAEKVRKRDEEKRNRIDHSVNDQKPKSFKDLYEETHYMLSEITNRFEFVPDIIKKDVLCYLVPWVRNVELLFDNYELQTTTFVMISNLFFITVKYGDLFIKEIEKLWQQLVIGEYVRNVRAIVKYLIDVGLEKRNPIFVLHAKRVFIYLGRTATCSAVIETLINEITPKSMTPQPKEPKKDIDIEELKTGGMYLSKIEDAMPQHNKRPIFSSGQLAMLYMVDMAIEAKPDFELHLPRLLHVLFVQLDAVNPLISEETRSLLVNLIHSVILSKCVYPEVVKVARSLVTELKAKEGSRLWEYEDITYHNRTISSLADLEKLSKDVVNIFGIVVYGESNKEDLRQMWGEMALKWATSCPVRHIACRSFQIFRSLNPVFNEHMLADVLARLSNTISDNSDDFQGFALEILITLSHVVDWLEPGTKEIFPQLLWAIIACLQTINEPEYLEALSILDKLVDKFDLSDEENQNLFWNFFPKHKWRGQFYGIQPLLMKGIRSATACHRTFEMLKKLLFIRDDQLIDPSNGRLLYLILANLPRFVHSLEDGTIREECKQWATYLSEFAEHQDRQNLNRVLTSFIKGKFRTKDDFLKQIILCIKDNYFPDYEVQTLLFLMSLLSNKLQYYKLKTMIIIKILLPHINTKREEFVTIGSELILPLLRLLQTQYSQEALEVLDETISISGGPKDKQILRMSIATRRRNNVEGTATLFGEPDESGWAIPDRTTDMEVTRENVHAVCYTCKVTPQDQDYQFFTEDTTQGYVEEVPTREYRFREIVSKLQDLNEYFLPGDDVVSSSGSVGSINGRAMTLASTYQIPSINEQDFGGDFIEPSSNEYESRADAILQRSLSKSPSNSSFKNYVEPFTSNNNIPPYNNNHLLQRENDEYLNFQARDSASSSDDDTGSCDDNESILSDGNNGSFQLENLIQRTRGSISSSHGHTSSM</sequence>
<dbReference type="InterPro" id="IPR029473">
    <property type="entry name" value="MOR2-PAG1_mid"/>
</dbReference>
<accession>A0A397TCV9</accession>
<dbReference type="PANTHER" id="PTHR12295:SF30">
    <property type="entry name" value="PROTEIN FURRY"/>
    <property type="match status" value="1"/>
</dbReference>
<feature type="domain" description="Cell morphogenesis central region" evidence="4">
    <location>
        <begin position="1380"/>
        <end position="1673"/>
    </location>
</feature>
<organism evidence="5 6">
    <name type="scientific">Glomus cerebriforme</name>
    <dbReference type="NCBI Taxonomy" id="658196"/>
    <lineage>
        <taxon>Eukaryota</taxon>
        <taxon>Fungi</taxon>
        <taxon>Fungi incertae sedis</taxon>
        <taxon>Mucoromycota</taxon>
        <taxon>Glomeromycotina</taxon>
        <taxon>Glomeromycetes</taxon>
        <taxon>Glomerales</taxon>
        <taxon>Glomeraceae</taxon>
        <taxon>Glomus</taxon>
    </lineage>
</organism>
<dbReference type="STRING" id="658196.A0A397TCV9"/>
<feature type="region of interest" description="Disordered" evidence="1">
    <location>
        <begin position="2387"/>
        <end position="2413"/>
    </location>
</feature>
<feature type="region of interest" description="Disordered" evidence="1">
    <location>
        <begin position="2342"/>
        <end position="2372"/>
    </location>
</feature>
<evidence type="ECO:0000259" key="4">
    <source>
        <dbReference type="Pfam" id="PF14228"/>
    </source>
</evidence>
<feature type="region of interest" description="Disordered" evidence="1">
    <location>
        <begin position="878"/>
        <end position="902"/>
    </location>
</feature>
<feature type="domain" description="Cell morphogenesis central region" evidence="4">
    <location>
        <begin position="1694"/>
        <end position="1890"/>
    </location>
</feature>
<dbReference type="Pfam" id="PF14222">
    <property type="entry name" value="MOR2-PAG1_N"/>
    <property type="match status" value="1"/>
</dbReference>
<feature type="compositionally biased region" description="Polar residues" evidence="1">
    <location>
        <begin position="890"/>
        <end position="900"/>
    </location>
</feature>
<evidence type="ECO:0000259" key="2">
    <source>
        <dbReference type="Pfam" id="PF14222"/>
    </source>
</evidence>
<dbReference type="InterPro" id="IPR039867">
    <property type="entry name" value="Furry/Tao3/Mor2"/>
</dbReference>
<evidence type="ECO:0000259" key="3">
    <source>
        <dbReference type="Pfam" id="PF14225"/>
    </source>
</evidence>
<evidence type="ECO:0000313" key="6">
    <source>
        <dbReference type="Proteomes" id="UP000265703"/>
    </source>
</evidence>
<dbReference type="PANTHER" id="PTHR12295">
    <property type="entry name" value="FURRY-RELATED"/>
    <property type="match status" value="1"/>
</dbReference>
<feature type="domain" description="Cell morphogenesis central region" evidence="4">
    <location>
        <begin position="991"/>
        <end position="1371"/>
    </location>
</feature>
<dbReference type="Pfam" id="PF14228">
    <property type="entry name" value="MOR2-PAG1_mid"/>
    <property type="match status" value="3"/>
</dbReference>
<dbReference type="GO" id="GO:0000902">
    <property type="term" value="P:cell morphogenesis"/>
    <property type="evidence" value="ECO:0007669"/>
    <property type="project" value="InterPro"/>
</dbReference>
<reference evidence="5 6" key="1">
    <citation type="submission" date="2018-06" db="EMBL/GenBank/DDBJ databases">
        <title>Comparative genomics reveals the genomic features of Rhizophagus irregularis, R. cerebriforme, R. diaphanum and Gigaspora rosea, and their symbiotic lifestyle signature.</title>
        <authorList>
            <person name="Morin E."/>
            <person name="San Clemente H."/>
            <person name="Chen E.C.H."/>
            <person name="De La Providencia I."/>
            <person name="Hainaut M."/>
            <person name="Kuo A."/>
            <person name="Kohler A."/>
            <person name="Murat C."/>
            <person name="Tang N."/>
            <person name="Roy S."/>
            <person name="Loubradou J."/>
            <person name="Henrissat B."/>
            <person name="Grigoriev I.V."/>
            <person name="Corradi N."/>
            <person name="Roux C."/>
            <person name="Martin F.M."/>
        </authorList>
    </citation>
    <scope>NUCLEOTIDE SEQUENCE [LARGE SCALE GENOMIC DNA]</scope>
    <source>
        <strain evidence="5 6">DAOM 227022</strain>
    </source>
</reference>
<protein>
    <submittedName>
        <fullName evidence="5">Cell morphogenesis N-terminal-domain-containing protein</fullName>
    </submittedName>
</protein>
<feature type="compositionally biased region" description="Low complexity" evidence="1">
    <location>
        <begin position="2362"/>
        <end position="2371"/>
    </location>
</feature>
<feature type="region of interest" description="Disordered" evidence="1">
    <location>
        <begin position="92"/>
        <end position="119"/>
    </location>
</feature>
<dbReference type="SUPFAM" id="SSF48371">
    <property type="entry name" value="ARM repeat"/>
    <property type="match status" value="1"/>
</dbReference>
<gene>
    <name evidence="5" type="ORF">C1645_873179</name>
</gene>
<dbReference type="GO" id="GO:0030427">
    <property type="term" value="C:site of polarized growth"/>
    <property type="evidence" value="ECO:0007669"/>
    <property type="project" value="TreeGrafter"/>
</dbReference>
<dbReference type="Pfam" id="PF14225">
    <property type="entry name" value="MOR2-PAG1_C"/>
    <property type="match status" value="1"/>
</dbReference>
<feature type="compositionally biased region" description="Low complexity" evidence="1">
    <location>
        <begin position="2342"/>
        <end position="2351"/>
    </location>
</feature>
<feature type="compositionally biased region" description="Polar residues" evidence="1">
    <location>
        <begin position="92"/>
        <end position="116"/>
    </location>
</feature>
<evidence type="ECO:0000313" key="5">
    <source>
        <dbReference type="EMBL" id="RIA94796.1"/>
    </source>
</evidence>